<evidence type="ECO:0000256" key="2">
    <source>
        <dbReference type="ARBA" id="ARBA00023002"/>
    </source>
</evidence>
<dbReference type="GO" id="GO:0016491">
    <property type="term" value="F:oxidoreductase activity"/>
    <property type="evidence" value="ECO:0007669"/>
    <property type="project" value="UniProtKB-KW"/>
</dbReference>
<dbReference type="Pfam" id="PF00106">
    <property type="entry name" value="adh_short"/>
    <property type="match status" value="1"/>
</dbReference>
<dbReference type="OrthoDB" id="542013at2759"/>
<dbReference type="EMBL" id="CP042186">
    <property type="protein sequence ID" value="QDS68837.1"/>
    <property type="molecule type" value="Genomic_DNA"/>
</dbReference>
<evidence type="ECO:0000313" key="4">
    <source>
        <dbReference type="Proteomes" id="UP000316270"/>
    </source>
</evidence>
<dbReference type="PANTHER" id="PTHR24320">
    <property type="entry name" value="RETINOL DEHYDROGENASE"/>
    <property type="match status" value="1"/>
</dbReference>
<dbReference type="PANTHER" id="PTHR24320:SF148">
    <property type="entry name" value="NAD(P)-BINDING ROSSMANN-FOLD SUPERFAMILY PROTEIN"/>
    <property type="match status" value="1"/>
</dbReference>
<dbReference type="AlphaFoldDB" id="A0A517KZM8"/>
<evidence type="ECO:0000256" key="1">
    <source>
        <dbReference type="ARBA" id="ARBA00006484"/>
    </source>
</evidence>
<protein>
    <submittedName>
        <fullName evidence="3">Uncharacterized protein</fullName>
    </submittedName>
</protein>
<name>A0A517KZM8_9PEZI</name>
<comment type="similarity">
    <text evidence="1">Belongs to the short-chain dehydrogenases/reductases (SDR) family.</text>
</comment>
<dbReference type="Proteomes" id="UP000316270">
    <property type="component" value="Chromosome 2"/>
</dbReference>
<keyword evidence="4" id="KW-1185">Reference proteome</keyword>
<gene>
    <name evidence="3" type="ORF">FKW77_007090</name>
</gene>
<dbReference type="STRING" id="50376.A0A517KZM8"/>
<accession>A0A517KZM8</accession>
<dbReference type="Gene3D" id="3.40.50.720">
    <property type="entry name" value="NAD(P)-binding Rossmann-like Domain"/>
    <property type="match status" value="1"/>
</dbReference>
<dbReference type="InterPro" id="IPR002347">
    <property type="entry name" value="SDR_fam"/>
</dbReference>
<evidence type="ECO:0000313" key="3">
    <source>
        <dbReference type="EMBL" id="QDS68837.1"/>
    </source>
</evidence>
<dbReference type="SUPFAM" id="SSF51735">
    <property type="entry name" value="NAD(P)-binding Rossmann-fold domains"/>
    <property type="match status" value="1"/>
</dbReference>
<organism evidence="3 4">
    <name type="scientific">Venturia effusa</name>
    <dbReference type="NCBI Taxonomy" id="50376"/>
    <lineage>
        <taxon>Eukaryota</taxon>
        <taxon>Fungi</taxon>
        <taxon>Dikarya</taxon>
        <taxon>Ascomycota</taxon>
        <taxon>Pezizomycotina</taxon>
        <taxon>Dothideomycetes</taxon>
        <taxon>Pleosporomycetidae</taxon>
        <taxon>Venturiales</taxon>
        <taxon>Venturiaceae</taxon>
        <taxon>Venturia</taxon>
    </lineage>
</organism>
<keyword evidence="2" id="KW-0560">Oxidoreductase</keyword>
<dbReference type="InterPro" id="IPR036291">
    <property type="entry name" value="NAD(P)-bd_dom_sf"/>
</dbReference>
<reference evidence="3 4" key="1">
    <citation type="submission" date="2019-07" db="EMBL/GenBank/DDBJ databases">
        <title>Finished genome of Venturia effusa.</title>
        <authorList>
            <person name="Young C.A."/>
            <person name="Cox M.P."/>
            <person name="Ganley A.R.D."/>
            <person name="David W.J."/>
        </authorList>
    </citation>
    <scope>NUCLEOTIDE SEQUENCE [LARGE SCALE GENOMIC DNA]</scope>
    <source>
        <strain evidence="4">albino</strain>
    </source>
</reference>
<proteinExistence type="inferred from homology"/>
<sequence length="308" mass="34783">MAKTIVATGTSSGLGFEAVKQLLSQQETDYNFILGVQNTTTAQTAFEKLPYNREKHTITLLPLELTDLRTVKKFAARVLQLLDTKPIDILLLNAALVKTADEPRTNDSRYNEPFLVNHLSQHYLLHLLRPRLTNSHTRIIFVSSGSLSSFKDTASLDSLVKAPSPHGFFEIYPATKFIQLLSAHWWRRELEGKCTVLAVSPDSLYGLEVDGPNEFRCTGFIPTTGLSRNVDLVVPPSVMKDAKTIEEGASSILTAFTRTDLPDDVEQIFLTSWGEWWPKDRFGLTLDRALQDEWAFERERIEREEGVE</sequence>